<keyword evidence="2" id="KW-0808">Transferase</keyword>
<dbReference type="AlphaFoldDB" id="A0A1E7FKU5"/>
<dbReference type="Gene3D" id="3.40.50.150">
    <property type="entry name" value="Vaccinia Virus protein VP39"/>
    <property type="match status" value="1"/>
</dbReference>
<proteinExistence type="predicted"/>
<name>A0A1E7FKU5_9STRA</name>
<dbReference type="InterPro" id="IPR029063">
    <property type="entry name" value="SAM-dependent_MTases_sf"/>
</dbReference>
<dbReference type="PANTHER" id="PTHR43591:SF24">
    <property type="entry name" value="2-METHOXY-6-POLYPRENYL-1,4-BENZOQUINOL METHYLASE, MITOCHONDRIAL"/>
    <property type="match status" value="1"/>
</dbReference>
<keyword evidence="3" id="KW-1185">Reference proteome</keyword>
<gene>
    <name evidence="2" type="ORF">FRACYDRAFT_268446</name>
</gene>
<dbReference type="SUPFAM" id="SSF53335">
    <property type="entry name" value="S-adenosyl-L-methionine-dependent methyltransferases"/>
    <property type="match status" value="1"/>
</dbReference>
<dbReference type="CDD" id="cd02440">
    <property type="entry name" value="AdoMet_MTases"/>
    <property type="match status" value="1"/>
</dbReference>
<dbReference type="EMBL" id="KV784356">
    <property type="protein sequence ID" value="OEU18792.1"/>
    <property type="molecule type" value="Genomic_DNA"/>
</dbReference>
<feature type="domain" description="Methyltransferase" evidence="1">
    <location>
        <begin position="47"/>
        <end position="149"/>
    </location>
</feature>
<sequence length="294" mass="32312">MSNLNASPDEWLAQADLYSDQAARITELHGADLVTILKDDILKAKTILDVGSGTGAFARAYLQQFPKGVPNQTLILSDLSAGMLDKAKETVKPVGDDTFQTKIVFQVEDGTKLEGIESDSIDLVVSLFGVFLIPDQEGAQKAISRVLKKKDGTFANASWMFGLSEQLSSAGFGVTLQDAFQVPIQTLDPKFTLQDQSFYQWADRNRAKSVLSDQYNLVDVQAYSALHTTVWQFENFWNMLMSNPMTNLKNCTKEDQERAKEALKAFVTSDGSKLDKPLLFSSGSIVTVGRSSSS</sequence>
<dbReference type="PANTHER" id="PTHR43591">
    <property type="entry name" value="METHYLTRANSFERASE"/>
    <property type="match status" value="1"/>
</dbReference>
<dbReference type="GO" id="GO:0032259">
    <property type="term" value="P:methylation"/>
    <property type="evidence" value="ECO:0007669"/>
    <property type="project" value="UniProtKB-KW"/>
</dbReference>
<keyword evidence="2" id="KW-0489">Methyltransferase</keyword>
<dbReference type="Proteomes" id="UP000095751">
    <property type="component" value="Unassembled WGS sequence"/>
</dbReference>
<dbReference type="Pfam" id="PF13649">
    <property type="entry name" value="Methyltransf_25"/>
    <property type="match status" value="1"/>
</dbReference>
<dbReference type="InParanoid" id="A0A1E7FKU5"/>
<evidence type="ECO:0000313" key="2">
    <source>
        <dbReference type="EMBL" id="OEU18792.1"/>
    </source>
</evidence>
<protein>
    <submittedName>
        <fullName evidence="2">S-adenosyl-L-methionine-dependent methyltransferase</fullName>
    </submittedName>
</protein>
<evidence type="ECO:0000313" key="3">
    <source>
        <dbReference type="Proteomes" id="UP000095751"/>
    </source>
</evidence>
<dbReference type="OrthoDB" id="2013972at2759"/>
<evidence type="ECO:0000259" key="1">
    <source>
        <dbReference type="Pfam" id="PF13649"/>
    </source>
</evidence>
<reference evidence="2 3" key="1">
    <citation type="submission" date="2016-09" db="EMBL/GenBank/DDBJ databases">
        <title>Extensive genetic diversity and differential bi-allelic expression allows diatom success in the polar Southern Ocean.</title>
        <authorList>
            <consortium name="DOE Joint Genome Institute"/>
            <person name="Mock T."/>
            <person name="Otillar R.P."/>
            <person name="Strauss J."/>
            <person name="Dupont C."/>
            <person name="Frickenhaus S."/>
            <person name="Maumus F."/>
            <person name="Mcmullan M."/>
            <person name="Sanges R."/>
            <person name="Schmutz J."/>
            <person name="Toseland A."/>
            <person name="Valas R."/>
            <person name="Veluchamy A."/>
            <person name="Ward B.J."/>
            <person name="Allen A."/>
            <person name="Barry K."/>
            <person name="Falciatore A."/>
            <person name="Ferrante M."/>
            <person name="Fortunato A.E."/>
            <person name="Gloeckner G."/>
            <person name="Gruber A."/>
            <person name="Hipkin R."/>
            <person name="Janech M."/>
            <person name="Kroth P."/>
            <person name="Leese F."/>
            <person name="Lindquist E."/>
            <person name="Lyon B.R."/>
            <person name="Martin J."/>
            <person name="Mayer C."/>
            <person name="Parker M."/>
            <person name="Quesneville H."/>
            <person name="Raymond J."/>
            <person name="Uhlig C."/>
            <person name="Valentin K.U."/>
            <person name="Worden A.Z."/>
            <person name="Armbrust E.V."/>
            <person name="Bowler C."/>
            <person name="Green B."/>
            <person name="Moulton V."/>
            <person name="Van Oosterhout C."/>
            <person name="Grigoriev I."/>
        </authorList>
    </citation>
    <scope>NUCLEOTIDE SEQUENCE [LARGE SCALE GENOMIC DNA]</scope>
    <source>
        <strain evidence="2 3">CCMP1102</strain>
    </source>
</reference>
<organism evidence="2 3">
    <name type="scientific">Fragilariopsis cylindrus CCMP1102</name>
    <dbReference type="NCBI Taxonomy" id="635003"/>
    <lineage>
        <taxon>Eukaryota</taxon>
        <taxon>Sar</taxon>
        <taxon>Stramenopiles</taxon>
        <taxon>Ochrophyta</taxon>
        <taxon>Bacillariophyta</taxon>
        <taxon>Bacillariophyceae</taxon>
        <taxon>Bacillariophycidae</taxon>
        <taxon>Bacillariales</taxon>
        <taxon>Bacillariaceae</taxon>
        <taxon>Fragilariopsis</taxon>
    </lineage>
</organism>
<dbReference type="InterPro" id="IPR041698">
    <property type="entry name" value="Methyltransf_25"/>
</dbReference>
<dbReference type="GO" id="GO:0008168">
    <property type="term" value="F:methyltransferase activity"/>
    <property type="evidence" value="ECO:0007669"/>
    <property type="project" value="UniProtKB-KW"/>
</dbReference>
<accession>A0A1E7FKU5</accession>
<dbReference type="KEGG" id="fcy:FRACYDRAFT_268446"/>